<evidence type="ECO:0000313" key="2">
    <source>
        <dbReference type="Proteomes" id="UP000501812"/>
    </source>
</evidence>
<dbReference type="KEGG" id="luo:HHL09_00095"/>
<organism evidence="1 2">
    <name type="scientific">Luteolibacter luteus</name>
    <dbReference type="NCBI Taxonomy" id="2728835"/>
    <lineage>
        <taxon>Bacteria</taxon>
        <taxon>Pseudomonadati</taxon>
        <taxon>Verrucomicrobiota</taxon>
        <taxon>Verrucomicrobiia</taxon>
        <taxon>Verrucomicrobiales</taxon>
        <taxon>Verrucomicrobiaceae</taxon>
        <taxon>Luteolibacter</taxon>
    </lineage>
</organism>
<sequence>MSKGIDEGLEKLKDALLAGKPGLSDEDFHAAVEQCMAENDPGFTPDRLFACVKERLGIE</sequence>
<dbReference type="AlphaFoldDB" id="A0A858RCC3"/>
<name>A0A858RCC3_9BACT</name>
<reference evidence="1 2" key="1">
    <citation type="submission" date="2020-04" db="EMBL/GenBank/DDBJ databases">
        <title>Luteolibacter sp. G-1-1-1 isolated from soil.</title>
        <authorList>
            <person name="Dahal R.H."/>
        </authorList>
    </citation>
    <scope>NUCLEOTIDE SEQUENCE [LARGE SCALE GENOMIC DNA]</scope>
    <source>
        <strain evidence="1 2">G-1-1-1</strain>
    </source>
</reference>
<dbReference type="Proteomes" id="UP000501812">
    <property type="component" value="Chromosome"/>
</dbReference>
<protein>
    <submittedName>
        <fullName evidence="1">Uncharacterized protein</fullName>
    </submittedName>
</protein>
<dbReference type="RefSeq" id="WP_169452469.1">
    <property type="nucleotide sequence ID" value="NZ_CP051774.1"/>
</dbReference>
<accession>A0A858RCC3</accession>
<keyword evidence="2" id="KW-1185">Reference proteome</keyword>
<dbReference type="EMBL" id="CP051774">
    <property type="protein sequence ID" value="QJE94248.1"/>
    <property type="molecule type" value="Genomic_DNA"/>
</dbReference>
<evidence type="ECO:0000313" key="1">
    <source>
        <dbReference type="EMBL" id="QJE94248.1"/>
    </source>
</evidence>
<proteinExistence type="predicted"/>
<gene>
    <name evidence="1" type="ORF">HHL09_00095</name>
</gene>